<organism evidence="2 3">
    <name type="scientific">Limosilactobacillus reuteri</name>
    <name type="common">Lactobacillus reuteri</name>
    <dbReference type="NCBI Taxonomy" id="1598"/>
    <lineage>
        <taxon>Bacteria</taxon>
        <taxon>Bacillati</taxon>
        <taxon>Bacillota</taxon>
        <taxon>Bacilli</taxon>
        <taxon>Lactobacillales</taxon>
        <taxon>Lactobacillaceae</taxon>
        <taxon>Limosilactobacillus</taxon>
    </lineage>
</organism>
<evidence type="ECO:0000313" key="2">
    <source>
        <dbReference type="EMBL" id="PWT43141.1"/>
    </source>
</evidence>
<evidence type="ECO:0000313" key="3">
    <source>
        <dbReference type="Proteomes" id="UP000245980"/>
    </source>
</evidence>
<sequence>MQSLQNPQLLLKIGDQPEFNIADKVQGLKYLGDNSTPTINNSYLDVSGIDGSILQYSTFSRYQIVANFFLRFSDWQDFKLAKHQFYRIFGQRQLIRMRTDVESSIVRFVYPNLPEIKPSQDYAHDALITMNFDNPSGYRYSLYRSDGTYSNDLDGVQFGMNLHENEDQYNYHFTTNNFRVYNASDIQVDPFGQKHDLKIISKFKGNSMKITNNTNESEWSYTKASNGEESIILDGINTTLNGAPASANTDYGNIILDTGWNDIAVTGADSVDITFSFPFIYL</sequence>
<protein>
    <submittedName>
        <fullName evidence="2">Phage tail family protein</fullName>
    </submittedName>
</protein>
<proteinExistence type="predicted"/>
<dbReference type="InterPro" id="IPR008841">
    <property type="entry name" value="Siphovirus-type_tail_N"/>
</dbReference>
<gene>
    <name evidence="2" type="ORF">DKZ22_01990</name>
</gene>
<accession>A0A855XQB2</accession>
<evidence type="ECO:0000259" key="1">
    <source>
        <dbReference type="Pfam" id="PF05709"/>
    </source>
</evidence>
<name>A0A855XQB2_LIMRT</name>
<comment type="caution">
    <text evidence="2">The sequence shown here is derived from an EMBL/GenBank/DDBJ whole genome shotgun (WGS) entry which is preliminary data.</text>
</comment>
<dbReference type="AlphaFoldDB" id="A0A855XQB2"/>
<dbReference type="Proteomes" id="UP000245980">
    <property type="component" value="Unassembled WGS sequence"/>
</dbReference>
<dbReference type="EMBL" id="QGHT01000004">
    <property type="protein sequence ID" value="PWT43141.1"/>
    <property type="molecule type" value="Genomic_DNA"/>
</dbReference>
<feature type="domain" description="Siphovirus-type tail component RIFT-related" evidence="1">
    <location>
        <begin position="37"/>
        <end position="119"/>
    </location>
</feature>
<dbReference type="RefSeq" id="WP_109883299.1">
    <property type="nucleotide sequence ID" value="NZ_QGHP01000003.1"/>
</dbReference>
<dbReference type="Pfam" id="PF05709">
    <property type="entry name" value="Sipho_tail"/>
    <property type="match status" value="1"/>
</dbReference>
<reference evidence="2 3" key="1">
    <citation type="journal article" date="2018" name="Front. Microbiol.">
        <title>Comparative Genomics of the Herbivore Gut Symbiont Lactobacillus reuteri Reveals Genetic Diversity and Lifestyle Adaptation.</title>
        <authorList>
            <person name="Zhao J."/>
        </authorList>
    </citation>
    <scope>NUCLEOTIDE SEQUENCE [LARGE SCALE GENOMIC DNA]</scope>
    <source>
        <strain evidence="2 3">LR10</strain>
    </source>
</reference>